<accession>A0A0D6QUW1</accession>
<evidence type="ECO:0000256" key="8">
    <source>
        <dbReference type="SAM" id="Phobius"/>
    </source>
</evidence>
<dbReference type="Pfam" id="PF01490">
    <property type="entry name" value="Aa_trans"/>
    <property type="match status" value="1"/>
</dbReference>
<feature type="transmembrane region" description="Helical" evidence="8">
    <location>
        <begin position="256"/>
        <end position="274"/>
    </location>
</feature>
<proteinExistence type="predicted"/>
<evidence type="ECO:0000313" key="10">
    <source>
        <dbReference type="EMBL" id="JAG95377.1"/>
    </source>
</evidence>
<dbReference type="GO" id="GO:0006865">
    <property type="term" value="P:amino acid transport"/>
    <property type="evidence" value="ECO:0007669"/>
    <property type="project" value="UniProtKB-KW"/>
</dbReference>
<dbReference type="InterPro" id="IPR013057">
    <property type="entry name" value="AA_transpt_TM"/>
</dbReference>
<keyword evidence="4" id="KW-0029">Amino-acid transport</keyword>
<evidence type="ECO:0000256" key="4">
    <source>
        <dbReference type="ARBA" id="ARBA00022970"/>
    </source>
</evidence>
<evidence type="ECO:0000256" key="6">
    <source>
        <dbReference type="ARBA" id="ARBA00023136"/>
    </source>
</evidence>
<dbReference type="EMBL" id="GCKF01040729">
    <property type="protein sequence ID" value="JAG95377.1"/>
    <property type="molecule type" value="Transcribed_RNA"/>
</dbReference>
<evidence type="ECO:0000256" key="7">
    <source>
        <dbReference type="SAM" id="MobiDB-lite"/>
    </source>
</evidence>
<evidence type="ECO:0000256" key="2">
    <source>
        <dbReference type="ARBA" id="ARBA00022448"/>
    </source>
</evidence>
<sequence length="483" mass="54454">MAPIAVEGGEAHEGNSNNSRSPIPMNVSIQMDDTLRDPKSVPYQKPGFNEWVQKTLWHGGSNYDAWCNAVSGQVGQVILSMPYSYSQMGMGLGIFFHLLYAIVGIWTCYMLACLYMEYRARKEKEGSNFKKHVIQYHEVMGYLVGPWLRRASLFFNIITMGSVAVVQIIACASNAYYLNSKYNKREWAIIFGGISILTVLLPTFHNFRIWSIIGVLTTTYTAWYMVVAGLIHGQVAGVKHSAPVSMEKFFTGTTNVLFAFGGHAITIEIMHAMWRPRSYKFVYLLTVSYVMTITVPHCIVLYWAFGDVLLDHSNALSVLPSSIFRSIALCFMIAHQAIAFGLFVLPLHFMWEKLLRVHQSHYLIRVIARLPVAILLWFLALLFPFFGPLNSIIGSIIMSFSTYIIPCVAYLIVYRTKAARQEAADKPKRWMPKGRGIVLLNWSIVVLIAVLGFGFGSWASLSNLIKQVNTFGVFDKCYQCSSS</sequence>
<feature type="transmembrane region" description="Helical" evidence="8">
    <location>
        <begin position="94"/>
        <end position="115"/>
    </location>
</feature>
<feature type="transmembrane region" description="Helical" evidence="8">
    <location>
        <begin position="281"/>
        <end position="303"/>
    </location>
</feature>
<feature type="region of interest" description="Disordered" evidence="7">
    <location>
        <begin position="1"/>
        <end position="24"/>
    </location>
</feature>
<dbReference type="AlphaFoldDB" id="A0A0D6QUW1"/>
<feature type="transmembrane region" description="Helical" evidence="8">
    <location>
        <begin position="434"/>
        <end position="455"/>
    </location>
</feature>
<dbReference type="PANTHER" id="PTHR48017">
    <property type="entry name" value="OS05G0424000 PROTEIN-RELATED"/>
    <property type="match status" value="1"/>
</dbReference>
<evidence type="ECO:0000256" key="5">
    <source>
        <dbReference type="ARBA" id="ARBA00022989"/>
    </source>
</evidence>
<evidence type="ECO:0000259" key="9">
    <source>
        <dbReference type="Pfam" id="PF01490"/>
    </source>
</evidence>
<feature type="transmembrane region" description="Helical" evidence="8">
    <location>
        <begin position="212"/>
        <end position="236"/>
    </location>
</feature>
<feature type="domain" description="Amino acid transporter transmembrane" evidence="9">
    <location>
        <begin position="58"/>
        <end position="448"/>
    </location>
</feature>
<reference evidence="10" key="1">
    <citation type="submission" date="2015-03" db="EMBL/GenBank/DDBJ databases">
        <title>A transcriptome of Araucaria cunninghamii, an australian fine timber species.</title>
        <authorList>
            <person name="Jing Yi C.J.Y."/>
            <person name="Yin San L.Y.S."/>
            <person name="Abdul Karim S.S."/>
            <person name="Wan Azmi N.N."/>
            <person name="Hercus R.R."/>
            <person name="Croft L.L."/>
        </authorList>
    </citation>
    <scope>NUCLEOTIDE SEQUENCE</scope>
    <source>
        <strain evidence="10">MI0301</strain>
        <tissue evidence="10">Leaf</tissue>
    </source>
</reference>
<dbReference type="GO" id="GO:0016020">
    <property type="term" value="C:membrane"/>
    <property type="evidence" value="ECO:0007669"/>
    <property type="project" value="UniProtKB-SubCell"/>
</dbReference>
<feature type="transmembrane region" description="Helical" evidence="8">
    <location>
        <begin position="153"/>
        <end position="175"/>
    </location>
</feature>
<feature type="transmembrane region" description="Helical" evidence="8">
    <location>
        <begin position="323"/>
        <end position="345"/>
    </location>
</feature>
<feature type="transmembrane region" description="Helical" evidence="8">
    <location>
        <begin position="187"/>
        <end position="205"/>
    </location>
</feature>
<keyword evidence="5 8" id="KW-1133">Transmembrane helix</keyword>
<protein>
    <recommendedName>
        <fullName evidence="9">Amino acid transporter transmembrane domain-containing protein</fullName>
    </recommendedName>
</protein>
<organism evidence="10">
    <name type="scientific">Araucaria cunninghamii</name>
    <name type="common">Hoop pine</name>
    <name type="synonym">Moreton Bay pine</name>
    <dbReference type="NCBI Taxonomy" id="56994"/>
    <lineage>
        <taxon>Eukaryota</taxon>
        <taxon>Viridiplantae</taxon>
        <taxon>Streptophyta</taxon>
        <taxon>Embryophyta</taxon>
        <taxon>Tracheophyta</taxon>
        <taxon>Spermatophyta</taxon>
        <taxon>Pinopsida</taxon>
        <taxon>Pinidae</taxon>
        <taxon>Conifers II</taxon>
        <taxon>Araucariales</taxon>
        <taxon>Araucariaceae</taxon>
        <taxon>Araucaria</taxon>
    </lineage>
</organism>
<keyword evidence="3 8" id="KW-0812">Transmembrane</keyword>
<keyword evidence="2" id="KW-0813">Transport</keyword>
<feature type="transmembrane region" description="Helical" evidence="8">
    <location>
        <begin position="366"/>
        <end position="386"/>
    </location>
</feature>
<evidence type="ECO:0000256" key="3">
    <source>
        <dbReference type="ARBA" id="ARBA00022692"/>
    </source>
</evidence>
<feature type="transmembrane region" description="Helical" evidence="8">
    <location>
        <begin position="392"/>
        <end position="413"/>
    </location>
</feature>
<feature type="compositionally biased region" description="Polar residues" evidence="7">
    <location>
        <begin position="14"/>
        <end position="24"/>
    </location>
</feature>
<evidence type="ECO:0000256" key="1">
    <source>
        <dbReference type="ARBA" id="ARBA00004370"/>
    </source>
</evidence>
<comment type="subcellular location">
    <subcellularLocation>
        <location evidence="1">Membrane</location>
    </subcellularLocation>
</comment>
<keyword evidence="6 8" id="KW-0472">Membrane</keyword>
<name>A0A0D6QUW1_ARACU</name>